<evidence type="ECO:0000313" key="2">
    <source>
        <dbReference type="EMBL" id="MDC3423487.1"/>
    </source>
</evidence>
<sequence length="250" mass="28351">MKRVVFFGSIGLARKCLEEIVTGQDIELLGVCCSPIISGWREDESVYSYCESNNIPILTFDEVEDLSPDIGFSVRYDKIIPEKVIYSFKQGIFNTHGGILPEYRGSYCNINALINNEEEYGVTLHYISKGVDVGDVVAIKKVKITEDDTGFTLYKKSEQLCYDVLRENIQDIVNDTNKRIPQEDLIQSGHSFGTYYAKSTLEKKSIGLENLKNSMNIVRAFDSPYHEPAYTEVEGKKIYLRVSYGSSEKQ</sequence>
<gene>
    <name evidence="2" type="ORF">NC797_03070</name>
</gene>
<proteinExistence type="predicted"/>
<reference evidence="2" key="1">
    <citation type="submission" date="2022-06" db="EMBL/GenBank/DDBJ databases">
        <title>Aquibacillus sp. a new bacterium isolated from soil saline samples.</title>
        <authorList>
            <person name="Galisteo C."/>
            <person name="De La Haba R."/>
            <person name="Sanchez-Porro C."/>
            <person name="Ventosa A."/>
        </authorList>
    </citation>
    <scope>NUCLEOTIDE SEQUENCE</scope>
    <source>
        <strain evidence="2">3ASR75-11</strain>
    </source>
</reference>
<comment type="caution">
    <text evidence="2">The sequence shown here is derived from an EMBL/GenBank/DDBJ whole genome shotgun (WGS) entry which is preliminary data.</text>
</comment>
<dbReference type="Gene3D" id="3.40.50.12230">
    <property type="match status" value="1"/>
</dbReference>
<name>A0A9X4AKM9_9BACI</name>
<evidence type="ECO:0000313" key="3">
    <source>
        <dbReference type="Proteomes" id="UP001145050"/>
    </source>
</evidence>
<dbReference type="SUPFAM" id="SSF53328">
    <property type="entry name" value="Formyltransferase"/>
    <property type="match status" value="1"/>
</dbReference>
<dbReference type="AlphaFoldDB" id="A0A9X4AKM9"/>
<feature type="domain" description="Formyl transferase N-terminal" evidence="1">
    <location>
        <begin position="61"/>
        <end position="163"/>
    </location>
</feature>
<dbReference type="InterPro" id="IPR036477">
    <property type="entry name" value="Formyl_transf_N_sf"/>
</dbReference>
<dbReference type="PANTHER" id="PTHR11138:SF5">
    <property type="entry name" value="METHIONYL-TRNA FORMYLTRANSFERASE, MITOCHONDRIAL"/>
    <property type="match status" value="1"/>
</dbReference>
<organism evidence="2 3">
    <name type="scientific">Terrihalobacillus insolitus</name>
    <dbReference type="NCBI Taxonomy" id="2950438"/>
    <lineage>
        <taxon>Bacteria</taxon>
        <taxon>Bacillati</taxon>
        <taxon>Bacillota</taxon>
        <taxon>Bacilli</taxon>
        <taxon>Bacillales</taxon>
        <taxon>Bacillaceae</taxon>
        <taxon>Terrihalobacillus</taxon>
    </lineage>
</organism>
<protein>
    <recommendedName>
        <fullName evidence="1">Formyl transferase N-terminal domain-containing protein</fullName>
    </recommendedName>
</protein>
<dbReference type="Proteomes" id="UP001145050">
    <property type="component" value="Unassembled WGS sequence"/>
</dbReference>
<evidence type="ECO:0000259" key="1">
    <source>
        <dbReference type="Pfam" id="PF00551"/>
    </source>
</evidence>
<dbReference type="InterPro" id="IPR002376">
    <property type="entry name" value="Formyl_transf_N"/>
</dbReference>
<dbReference type="PANTHER" id="PTHR11138">
    <property type="entry name" value="METHIONYL-TRNA FORMYLTRANSFERASE"/>
    <property type="match status" value="1"/>
</dbReference>
<dbReference type="RefSeq" id="WP_272435182.1">
    <property type="nucleotide sequence ID" value="NZ_JAMQKB010000001.1"/>
</dbReference>
<dbReference type="EMBL" id="JAMQKB010000001">
    <property type="protein sequence ID" value="MDC3423487.1"/>
    <property type="molecule type" value="Genomic_DNA"/>
</dbReference>
<dbReference type="CDD" id="cd08369">
    <property type="entry name" value="FMT_core"/>
    <property type="match status" value="1"/>
</dbReference>
<dbReference type="Pfam" id="PF00551">
    <property type="entry name" value="Formyl_trans_N"/>
    <property type="match status" value="1"/>
</dbReference>
<dbReference type="GO" id="GO:0004479">
    <property type="term" value="F:methionyl-tRNA formyltransferase activity"/>
    <property type="evidence" value="ECO:0007669"/>
    <property type="project" value="TreeGrafter"/>
</dbReference>
<keyword evidence="3" id="KW-1185">Reference proteome</keyword>
<accession>A0A9X4AKM9</accession>
<dbReference type="GO" id="GO:0005829">
    <property type="term" value="C:cytosol"/>
    <property type="evidence" value="ECO:0007669"/>
    <property type="project" value="TreeGrafter"/>
</dbReference>